<name>A0AAU9MDC2_9ASTR</name>
<keyword evidence="3 7" id="KW-0812">Transmembrane</keyword>
<dbReference type="EMBL" id="CAKMRJ010001112">
    <property type="protein sequence ID" value="CAH1423506.1"/>
    <property type="molecule type" value="Genomic_DNA"/>
</dbReference>
<dbReference type="GO" id="GO:0032588">
    <property type="term" value="C:trans-Golgi network membrane"/>
    <property type="evidence" value="ECO:0007669"/>
    <property type="project" value="TreeGrafter"/>
</dbReference>
<evidence type="ECO:0000256" key="9">
    <source>
        <dbReference type="SAM" id="MobiDB-lite"/>
    </source>
</evidence>
<evidence type="ECO:0000313" key="10">
    <source>
        <dbReference type="EMBL" id="CAH1423506.1"/>
    </source>
</evidence>
<keyword evidence="4 7" id="KW-1133">Transmembrane helix</keyword>
<comment type="caution">
    <text evidence="10">The sequence shown here is derived from an EMBL/GenBank/DDBJ whole genome shotgun (WGS) entry which is preliminary data.</text>
</comment>
<feature type="coiled-coil region" evidence="8">
    <location>
        <begin position="43"/>
        <end position="80"/>
    </location>
</feature>
<proteinExistence type="inferred from homology"/>
<feature type="transmembrane region" description="Helical" evidence="7">
    <location>
        <begin position="142"/>
        <end position="162"/>
    </location>
</feature>
<comment type="similarity">
    <text evidence="2 7">Belongs to the SCAMP family.</text>
</comment>
<dbReference type="AlphaFoldDB" id="A0AAU9MDC2"/>
<keyword evidence="7" id="KW-0813">Transport</keyword>
<keyword evidence="5 7" id="KW-0472">Membrane</keyword>
<evidence type="ECO:0000256" key="7">
    <source>
        <dbReference type="RuleBase" id="RU363122"/>
    </source>
</evidence>
<dbReference type="Proteomes" id="UP001157418">
    <property type="component" value="Unassembled WGS sequence"/>
</dbReference>
<feature type="transmembrane region" description="Helical" evidence="7">
    <location>
        <begin position="110"/>
        <end position="130"/>
    </location>
</feature>
<dbReference type="GO" id="GO:0015031">
    <property type="term" value="P:protein transport"/>
    <property type="evidence" value="ECO:0007669"/>
    <property type="project" value="InterPro"/>
</dbReference>
<evidence type="ECO:0000256" key="6">
    <source>
        <dbReference type="ARBA" id="ARBA00023329"/>
    </source>
</evidence>
<evidence type="ECO:0000256" key="2">
    <source>
        <dbReference type="ARBA" id="ARBA00010482"/>
    </source>
</evidence>
<dbReference type="GO" id="GO:0055038">
    <property type="term" value="C:recycling endosome membrane"/>
    <property type="evidence" value="ECO:0007669"/>
    <property type="project" value="TreeGrafter"/>
</dbReference>
<dbReference type="GO" id="GO:0030658">
    <property type="term" value="C:transport vesicle membrane"/>
    <property type="evidence" value="ECO:0007669"/>
    <property type="project" value="UniProtKB-SubCell"/>
</dbReference>
<keyword evidence="7" id="KW-1003">Cell membrane</keyword>
<dbReference type="PANTHER" id="PTHR10687">
    <property type="entry name" value="SECRETORY CARRIER-ASSOCIATED MEMBRANE PROTEIN SCAMP"/>
    <property type="match status" value="1"/>
</dbReference>
<evidence type="ECO:0000256" key="4">
    <source>
        <dbReference type="ARBA" id="ARBA00022989"/>
    </source>
</evidence>
<gene>
    <name evidence="10" type="ORF">LVIROSA_LOCUS10781</name>
</gene>
<dbReference type="PANTHER" id="PTHR10687:SF76">
    <property type="entry name" value="SECRETORY CARRIER-ASSOCIATED MEMBRANE PROTEIN 1"/>
    <property type="match status" value="1"/>
</dbReference>
<feature type="transmembrane region" description="Helical" evidence="7">
    <location>
        <begin position="174"/>
        <end position="196"/>
    </location>
</feature>
<comment type="subcellular location">
    <subcellularLocation>
        <location evidence="7">Cell membrane</location>
        <topology evidence="7">Multi-pass membrane protein</topology>
    </subcellularLocation>
    <subcellularLocation>
        <location evidence="7">Cytoplasmic vesicle</location>
        <location evidence="7">Secretory vesicle membrane</location>
        <topology evidence="7">Multi-pass membrane protein</topology>
    </subcellularLocation>
</comment>
<dbReference type="GO" id="GO:0005886">
    <property type="term" value="C:plasma membrane"/>
    <property type="evidence" value="ECO:0007669"/>
    <property type="project" value="UniProtKB-SubCell"/>
</dbReference>
<dbReference type="Pfam" id="PF04144">
    <property type="entry name" value="SCAMP"/>
    <property type="match status" value="1"/>
</dbReference>
<sequence>MGNPPYDSNPSVRDESNPFAVDSSSEAADFGDGSKVDIPLDSASDLRAKEKKLKDKEAELNRREEEVKRKEDAMARAGNNVEVKNWPPFFPLIHHDIPKEIPVQQQRTQYVAFTTLLGIVACLVWNFIAVSSICFQGEDLEIWLLAVIYLITGVPGAYILWYRPLYRAMRTDNTWMFGFFFFAYTCHIGFCVYAAIAPPLIFKGRSLTGIMPARAILPGNFLDGVLYFVGFGLFALESTISIWVIQDVFRYFRGSGKAEVAKREARKTTMMVALGHA</sequence>
<evidence type="ECO:0000256" key="5">
    <source>
        <dbReference type="ARBA" id="ARBA00023136"/>
    </source>
</evidence>
<feature type="compositionally biased region" description="Polar residues" evidence="9">
    <location>
        <begin position="1"/>
        <end position="11"/>
    </location>
</feature>
<evidence type="ECO:0000256" key="3">
    <source>
        <dbReference type="ARBA" id="ARBA00022692"/>
    </source>
</evidence>
<protein>
    <recommendedName>
        <fullName evidence="7">Secretory carrier-associated membrane protein</fullName>
        <shortName evidence="7">Secretory carrier membrane protein</shortName>
    </recommendedName>
</protein>
<evidence type="ECO:0000313" key="11">
    <source>
        <dbReference type="Proteomes" id="UP001157418"/>
    </source>
</evidence>
<evidence type="ECO:0000256" key="1">
    <source>
        <dbReference type="ARBA" id="ARBA00004003"/>
    </source>
</evidence>
<keyword evidence="11" id="KW-1185">Reference proteome</keyword>
<keyword evidence="8" id="KW-0175">Coiled coil</keyword>
<comment type="function">
    <text evidence="1 7">Probably involved in membrane trafficking.</text>
</comment>
<feature type="transmembrane region" description="Helical" evidence="7">
    <location>
        <begin position="225"/>
        <end position="245"/>
    </location>
</feature>
<accession>A0AAU9MDC2</accession>
<organism evidence="10 11">
    <name type="scientific">Lactuca virosa</name>
    <dbReference type="NCBI Taxonomy" id="75947"/>
    <lineage>
        <taxon>Eukaryota</taxon>
        <taxon>Viridiplantae</taxon>
        <taxon>Streptophyta</taxon>
        <taxon>Embryophyta</taxon>
        <taxon>Tracheophyta</taxon>
        <taxon>Spermatophyta</taxon>
        <taxon>Magnoliopsida</taxon>
        <taxon>eudicotyledons</taxon>
        <taxon>Gunneridae</taxon>
        <taxon>Pentapetalae</taxon>
        <taxon>asterids</taxon>
        <taxon>campanulids</taxon>
        <taxon>Asterales</taxon>
        <taxon>Asteraceae</taxon>
        <taxon>Cichorioideae</taxon>
        <taxon>Cichorieae</taxon>
        <taxon>Lactucinae</taxon>
        <taxon>Lactuca</taxon>
    </lineage>
</organism>
<feature type="region of interest" description="Disordered" evidence="9">
    <location>
        <begin position="1"/>
        <end position="36"/>
    </location>
</feature>
<evidence type="ECO:0000256" key="8">
    <source>
        <dbReference type="SAM" id="Coils"/>
    </source>
</evidence>
<keyword evidence="6 7" id="KW-0968">Cytoplasmic vesicle</keyword>
<dbReference type="InterPro" id="IPR007273">
    <property type="entry name" value="SCAMP"/>
</dbReference>
<reference evidence="10 11" key="1">
    <citation type="submission" date="2022-01" db="EMBL/GenBank/DDBJ databases">
        <authorList>
            <person name="Xiong W."/>
            <person name="Schranz E."/>
        </authorList>
    </citation>
    <scope>NUCLEOTIDE SEQUENCE [LARGE SCALE GENOMIC DNA]</scope>
</reference>